<feature type="compositionally biased region" description="Gly residues" evidence="2">
    <location>
        <begin position="308"/>
        <end position="317"/>
    </location>
</feature>
<dbReference type="AlphaFoldDB" id="A0A1I7X951"/>
<feature type="region of interest" description="Disordered" evidence="2">
    <location>
        <begin position="102"/>
        <end position="325"/>
    </location>
</feature>
<reference evidence="5" key="1">
    <citation type="submission" date="2016-11" db="UniProtKB">
        <authorList>
            <consortium name="WormBaseParasite"/>
        </authorList>
    </citation>
    <scope>IDENTIFICATION</scope>
</reference>
<evidence type="ECO:0000256" key="2">
    <source>
        <dbReference type="SAM" id="MobiDB-lite"/>
    </source>
</evidence>
<keyword evidence="4" id="KW-1185">Reference proteome</keyword>
<proteinExistence type="predicted"/>
<evidence type="ECO:0000313" key="5">
    <source>
        <dbReference type="WBParaSite" id="Hba_14102"/>
    </source>
</evidence>
<dbReference type="Proteomes" id="UP000095283">
    <property type="component" value="Unplaced"/>
</dbReference>
<protein>
    <submittedName>
        <fullName evidence="5">Col_cuticle_N domain-containing protein</fullName>
    </submittedName>
</protein>
<dbReference type="Pfam" id="PF01391">
    <property type="entry name" value="Collagen"/>
    <property type="match status" value="2"/>
</dbReference>
<feature type="compositionally biased region" description="Basic and acidic residues" evidence="2">
    <location>
        <begin position="123"/>
        <end position="137"/>
    </location>
</feature>
<feature type="domain" description="Nematode cuticle collagen N-terminal" evidence="3">
    <location>
        <begin position="5"/>
        <end position="57"/>
    </location>
</feature>
<dbReference type="Pfam" id="PF01484">
    <property type="entry name" value="Col_cuticle_N"/>
    <property type="match status" value="1"/>
</dbReference>
<sequence>MSVSKATAGALCFSSLTLLLSLYAIFNIYNDVKSIWIELDQEMGQFKLQTEDIWTQMLGLGAATPSTRQRRQGKEQYGGYEAQGVNAGPVCSCQSGNGKGDDDLGTGGCPPGPAGPVGAPGPDGHDGHDGVDGYKGEDADDWQNAPFNGCITCPPGKPGAAGDRGKPGNDGYPGQPGEMGPPGPPGEDGKPGPNGEKGQDAEQLVPRKGPRGPPGEIGPSGPEGDAGKDGPIGEEGPPGPDGTPGFQGSGGRPGEEGAEGMAGSVGADATYCPCPPRDHKKDEATSAAAAPSAYSQGANAPSASYSAGTGGYSGGQGHAASSYGR</sequence>
<dbReference type="InterPro" id="IPR002486">
    <property type="entry name" value="Col_cuticle_N"/>
</dbReference>
<dbReference type="PANTHER" id="PTHR24637:SF277">
    <property type="entry name" value="NEMATODE CUTICLE COLLAGEN N-TERMINAL DOMAIN-CONTAINING PROTEIN"/>
    <property type="match status" value="1"/>
</dbReference>
<dbReference type="GO" id="GO:0042302">
    <property type="term" value="F:structural constituent of cuticle"/>
    <property type="evidence" value="ECO:0007669"/>
    <property type="project" value="InterPro"/>
</dbReference>
<dbReference type="SMART" id="SM01088">
    <property type="entry name" value="Col_cuticle_N"/>
    <property type="match status" value="1"/>
</dbReference>
<dbReference type="PANTHER" id="PTHR24637">
    <property type="entry name" value="COLLAGEN"/>
    <property type="match status" value="1"/>
</dbReference>
<dbReference type="WBParaSite" id="Hba_14102">
    <property type="protein sequence ID" value="Hba_14102"/>
    <property type="gene ID" value="Hba_14102"/>
</dbReference>
<dbReference type="InterPro" id="IPR008160">
    <property type="entry name" value="Collagen"/>
</dbReference>
<evidence type="ECO:0000313" key="4">
    <source>
        <dbReference type="Proteomes" id="UP000095283"/>
    </source>
</evidence>
<organism evidence="4 5">
    <name type="scientific">Heterorhabditis bacteriophora</name>
    <name type="common">Entomopathogenic nematode worm</name>
    <dbReference type="NCBI Taxonomy" id="37862"/>
    <lineage>
        <taxon>Eukaryota</taxon>
        <taxon>Metazoa</taxon>
        <taxon>Ecdysozoa</taxon>
        <taxon>Nematoda</taxon>
        <taxon>Chromadorea</taxon>
        <taxon>Rhabditida</taxon>
        <taxon>Rhabditina</taxon>
        <taxon>Rhabditomorpha</taxon>
        <taxon>Strongyloidea</taxon>
        <taxon>Heterorhabditidae</taxon>
        <taxon>Heterorhabditis</taxon>
    </lineage>
</organism>
<keyword evidence="1" id="KW-0677">Repeat</keyword>
<name>A0A1I7X951_HETBA</name>
<evidence type="ECO:0000259" key="3">
    <source>
        <dbReference type="SMART" id="SM01088"/>
    </source>
</evidence>
<accession>A0A1I7X951</accession>
<evidence type="ECO:0000256" key="1">
    <source>
        <dbReference type="ARBA" id="ARBA00022737"/>
    </source>
</evidence>
<feature type="compositionally biased region" description="Low complexity" evidence="2">
    <location>
        <begin position="285"/>
        <end position="307"/>
    </location>
</feature>